<dbReference type="Proteomes" id="UP000580891">
    <property type="component" value="Unassembled WGS sequence"/>
</dbReference>
<accession>A0A7V9Z1T5</accession>
<name>A0A7V9Z1T5_9BACL</name>
<evidence type="ECO:0000256" key="1">
    <source>
        <dbReference type="SAM" id="SignalP"/>
    </source>
</evidence>
<organism evidence="2 3">
    <name type="scientific">[Anoxybacillus] calidus</name>
    <dbReference type="NCBI Taxonomy" id="575178"/>
    <lineage>
        <taxon>Bacteria</taxon>
        <taxon>Bacillati</taxon>
        <taxon>Bacillota</taxon>
        <taxon>Bacilli</taxon>
        <taxon>Bacillales</taxon>
        <taxon>Anoxybacillaceae</taxon>
        <taxon>Paranoxybacillus</taxon>
    </lineage>
</organism>
<keyword evidence="3" id="KW-1185">Reference proteome</keyword>
<sequence length="53" mass="5707">MKKKWIPVALATMITIPTAAFAAETGAKENAQVPEKVEKFVEATPILTAHGKK</sequence>
<feature type="signal peptide" evidence="1">
    <location>
        <begin position="1"/>
        <end position="22"/>
    </location>
</feature>
<dbReference type="AlphaFoldDB" id="A0A7V9Z1T5"/>
<proteinExistence type="predicted"/>
<reference evidence="2 3" key="1">
    <citation type="submission" date="2020-07" db="EMBL/GenBank/DDBJ databases">
        <title>Genomic Encyclopedia of Type Strains, Phase IV (KMG-IV): sequencing the most valuable type-strain genomes for metagenomic binning, comparative biology and taxonomic classification.</title>
        <authorList>
            <person name="Goeker M."/>
        </authorList>
    </citation>
    <scope>NUCLEOTIDE SEQUENCE [LARGE SCALE GENOMIC DNA]</scope>
    <source>
        <strain evidence="2 3">DSM 25220</strain>
    </source>
</reference>
<protein>
    <submittedName>
        <fullName evidence="2">Uncharacterized protein</fullName>
    </submittedName>
</protein>
<gene>
    <name evidence="2" type="ORF">HNQ85_002834</name>
</gene>
<comment type="caution">
    <text evidence="2">The sequence shown here is derived from an EMBL/GenBank/DDBJ whole genome shotgun (WGS) entry which is preliminary data.</text>
</comment>
<dbReference type="RefSeq" id="WP_181538289.1">
    <property type="nucleotide sequence ID" value="NZ_JACDUU010000007.1"/>
</dbReference>
<dbReference type="EMBL" id="JACDUU010000007">
    <property type="protein sequence ID" value="MBA2872523.1"/>
    <property type="molecule type" value="Genomic_DNA"/>
</dbReference>
<keyword evidence="1" id="KW-0732">Signal</keyword>
<evidence type="ECO:0000313" key="3">
    <source>
        <dbReference type="Proteomes" id="UP000580891"/>
    </source>
</evidence>
<feature type="chain" id="PRO_5031354502" evidence="1">
    <location>
        <begin position="23"/>
        <end position="53"/>
    </location>
</feature>
<evidence type="ECO:0000313" key="2">
    <source>
        <dbReference type="EMBL" id="MBA2872523.1"/>
    </source>
</evidence>